<dbReference type="Proteomes" id="UP000494106">
    <property type="component" value="Unassembled WGS sequence"/>
</dbReference>
<name>A0A8S1ABM5_ARCPL</name>
<proteinExistence type="predicted"/>
<organism evidence="2 3">
    <name type="scientific">Arctia plantaginis</name>
    <name type="common">Wood tiger moth</name>
    <name type="synonym">Phalaena plantaginis</name>
    <dbReference type="NCBI Taxonomy" id="874455"/>
    <lineage>
        <taxon>Eukaryota</taxon>
        <taxon>Metazoa</taxon>
        <taxon>Ecdysozoa</taxon>
        <taxon>Arthropoda</taxon>
        <taxon>Hexapoda</taxon>
        <taxon>Insecta</taxon>
        <taxon>Pterygota</taxon>
        <taxon>Neoptera</taxon>
        <taxon>Endopterygota</taxon>
        <taxon>Lepidoptera</taxon>
        <taxon>Glossata</taxon>
        <taxon>Ditrysia</taxon>
        <taxon>Noctuoidea</taxon>
        <taxon>Erebidae</taxon>
        <taxon>Arctiinae</taxon>
        <taxon>Arctia</taxon>
    </lineage>
</organism>
<dbReference type="AlphaFoldDB" id="A0A8S1ABM5"/>
<accession>A0A8S1ABM5</accession>
<gene>
    <name evidence="2" type="ORF">APLA_LOCUS8983</name>
</gene>
<comment type="caution">
    <text evidence="2">The sequence shown here is derived from an EMBL/GenBank/DDBJ whole genome shotgun (WGS) entry which is preliminary data.</text>
</comment>
<evidence type="ECO:0000313" key="3">
    <source>
        <dbReference type="Proteomes" id="UP000494106"/>
    </source>
</evidence>
<sequence>MREGSYGFHNNTRLVVTPLPVPCRSPARPPRGIDPVVPPPRTTPNQITGARASGKRAARRAAAANRDRLSLASLASESTLYWRA</sequence>
<evidence type="ECO:0000256" key="1">
    <source>
        <dbReference type="SAM" id="MobiDB-lite"/>
    </source>
</evidence>
<dbReference type="EMBL" id="CADEBC010000513">
    <property type="protein sequence ID" value="CAB3242319.1"/>
    <property type="molecule type" value="Genomic_DNA"/>
</dbReference>
<keyword evidence="3" id="KW-1185">Reference proteome</keyword>
<feature type="region of interest" description="Disordered" evidence="1">
    <location>
        <begin position="20"/>
        <end position="66"/>
    </location>
</feature>
<evidence type="ECO:0000313" key="2">
    <source>
        <dbReference type="EMBL" id="CAB3242319.1"/>
    </source>
</evidence>
<feature type="compositionally biased region" description="Pro residues" evidence="1">
    <location>
        <begin position="20"/>
        <end position="29"/>
    </location>
</feature>
<reference evidence="2 3" key="1">
    <citation type="submission" date="2020-04" db="EMBL/GenBank/DDBJ databases">
        <authorList>
            <person name="Wallbank WR R."/>
            <person name="Pardo Diaz C."/>
            <person name="Kozak K."/>
            <person name="Martin S."/>
            <person name="Jiggins C."/>
            <person name="Moest M."/>
            <person name="Warren A I."/>
            <person name="Byers J.R.P. K."/>
            <person name="Montejo-Kovacevich G."/>
            <person name="Yen C E."/>
        </authorList>
    </citation>
    <scope>NUCLEOTIDE SEQUENCE [LARGE SCALE GENOMIC DNA]</scope>
</reference>
<protein>
    <submittedName>
        <fullName evidence="2">Uncharacterized protein</fullName>
    </submittedName>
</protein>